<gene>
    <name evidence="1" type="ORF">ORAREDHAP_LOCUS36077</name>
</gene>
<dbReference type="OrthoDB" id="1930487at2759"/>
<organism evidence="1 2">
    <name type="scientific">Prunus armeniaca</name>
    <name type="common">Apricot</name>
    <name type="synonym">Armeniaca vulgaris</name>
    <dbReference type="NCBI Taxonomy" id="36596"/>
    <lineage>
        <taxon>Eukaryota</taxon>
        <taxon>Viridiplantae</taxon>
        <taxon>Streptophyta</taxon>
        <taxon>Embryophyta</taxon>
        <taxon>Tracheophyta</taxon>
        <taxon>Spermatophyta</taxon>
        <taxon>Magnoliopsida</taxon>
        <taxon>eudicotyledons</taxon>
        <taxon>Gunneridae</taxon>
        <taxon>Pentapetalae</taxon>
        <taxon>rosids</taxon>
        <taxon>fabids</taxon>
        <taxon>Rosales</taxon>
        <taxon>Rosaceae</taxon>
        <taxon>Amygdaloideae</taxon>
        <taxon>Amygdaleae</taxon>
        <taxon>Prunus</taxon>
    </lineage>
</organism>
<dbReference type="Gene3D" id="3.40.50.300">
    <property type="entry name" value="P-loop containing nucleotide triphosphate hydrolases"/>
    <property type="match status" value="1"/>
</dbReference>
<dbReference type="PANTHER" id="PTHR11017">
    <property type="entry name" value="LEUCINE-RICH REPEAT-CONTAINING PROTEIN"/>
    <property type="match status" value="1"/>
</dbReference>
<proteinExistence type="predicted"/>
<dbReference type="AlphaFoldDB" id="A0A6J5XMJ5"/>
<dbReference type="Proteomes" id="UP000507245">
    <property type="component" value="Unassembled WGS sequence"/>
</dbReference>
<name>A0A6J5XMJ5_PRUAR</name>
<accession>A0A6J5XMJ5</accession>
<evidence type="ECO:0008006" key="3">
    <source>
        <dbReference type="Google" id="ProtNLM"/>
    </source>
</evidence>
<keyword evidence="2" id="KW-1185">Reference proteome</keyword>
<dbReference type="PANTHER" id="PTHR11017:SF570">
    <property type="entry name" value="DISEASE RESISTANCE PROTEIN (TIR-NBS CLASS)-RELATED"/>
    <property type="match status" value="1"/>
</dbReference>
<dbReference type="SUPFAM" id="SSF52540">
    <property type="entry name" value="P-loop containing nucleoside triphosphate hydrolases"/>
    <property type="match status" value="1"/>
</dbReference>
<dbReference type="InterPro" id="IPR044974">
    <property type="entry name" value="Disease_R_plants"/>
</dbReference>
<sequence length="189" mass="21903">MGGKCFLVIDDVDQLNQLQILAGKKDWFGLGSRIIITTRKEPLLIEHNIEERHQLLGLQDNEDFHPYDGNENHPLMKFTKLENHASHISCYMKLRHSPCVVCEKVIRSNSMVVLIISFWYIISGHKDPVLLMRRTELLNVAAVKDYSQGTPDIIFLMMAGHYVWSAVIRPLKKLMTAKPFSFKYKIFFI</sequence>
<reference evidence="2" key="1">
    <citation type="journal article" date="2020" name="Genome Biol.">
        <title>Gamete binning: chromosome-level and haplotype-resolved genome assembly enabled by high-throughput single-cell sequencing of gamete genomes.</title>
        <authorList>
            <person name="Campoy J.A."/>
            <person name="Sun H."/>
            <person name="Goel M."/>
            <person name="Jiao W.-B."/>
            <person name="Folz-Donahue K."/>
            <person name="Wang N."/>
            <person name="Rubio M."/>
            <person name="Liu C."/>
            <person name="Kukat C."/>
            <person name="Ruiz D."/>
            <person name="Huettel B."/>
            <person name="Schneeberger K."/>
        </authorList>
    </citation>
    <scope>NUCLEOTIDE SEQUENCE [LARGE SCALE GENOMIC DNA]</scope>
    <source>
        <strain evidence="2">cv. Rojo Pasion</strain>
    </source>
</reference>
<evidence type="ECO:0000313" key="1">
    <source>
        <dbReference type="EMBL" id="CAB4313235.1"/>
    </source>
</evidence>
<dbReference type="GO" id="GO:0006952">
    <property type="term" value="P:defense response"/>
    <property type="evidence" value="ECO:0007669"/>
    <property type="project" value="InterPro"/>
</dbReference>
<protein>
    <recommendedName>
        <fullName evidence="3">NB-ARC domain-containing protein</fullName>
    </recommendedName>
</protein>
<dbReference type="InterPro" id="IPR027417">
    <property type="entry name" value="P-loop_NTPase"/>
</dbReference>
<dbReference type="EMBL" id="CAEKKB010000006">
    <property type="protein sequence ID" value="CAB4313235.1"/>
    <property type="molecule type" value="Genomic_DNA"/>
</dbReference>
<evidence type="ECO:0000313" key="2">
    <source>
        <dbReference type="Proteomes" id="UP000507245"/>
    </source>
</evidence>